<dbReference type="EMBL" id="WOCE01000010">
    <property type="protein sequence ID" value="KAE9605106.1"/>
    <property type="molecule type" value="Genomic_DNA"/>
</dbReference>
<sequence>MIDFLLVWFVFFCYIIMNGLPPSKCILYMQSWFMLRIQNIGYGLGTEHMATVWVLLILLMQT</sequence>
<evidence type="ECO:0000256" key="1">
    <source>
        <dbReference type="SAM" id="Phobius"/>
    </source>
</evidence>
<comment type="caution">
    <text evidence="2">The sequence shown here is derived from an EMBL/GenBank/DDBJ whole genome shotgun (WGS) entry which is preliminary data.</text>
</comment>
<proteinExistence type="predicted"/>
<evidence type="ECO:0000313" key="3">
    <source>
        <dbReference type="Proteomes" id="UP000447434"/>
    </source>
</evidence>
<gene>
    <name evidence="2" type="ORF">Lalb_Chr10g0093621</name>
</gene>
<protein>
    <submittedName>
        <fullName evidence="2">Uncharacterized protein</fullName>
    </submittedName>
</protein>
<keyword evidence="1" id="KW-1133">Transmembrane helix</keyword>
<accession>A0A6A4PUY2</accession>
<feature type="transmembrane region" description="Helical" evidence="1">
    <location>
        <begin position="6"/>
        <end position="28"/>
    </location>
</feature>
<keyword evidence="1" id="KW-0812">Transmembrane</keyword>
<keyword evidence="1" id="KW-0472">Membrane</keyword>
<dbReference type="Proteomes" id="UP000447434">
    <property type="component" value="Chromosome 10"/>
</dbReference>
<evidence type="ECO:0000313" key="2">
    <source>
        <dbReference type="EMBL" id="KAE9605106.1"/>
    </source>
</evidence>
<reference evidence="3" key="1">
    <citation type="journal article" date="2020" name="Nat. Commun.">
        <title>Genome sequence of the cluster root forming white lupin.</title>
        <authorList>
            <person name="Hufnagel B."/>
            <person name="Marques A."/>
            <person name="Soriano A."/>
            <person name="Marques L."/>
            <person name="Divol F."/>
            <person name="Doumas P."/>
            <person name="Sallet E."/>
            <person name="Mancinotti D."/>
            <person name="Carrere S."/>
            <person name="Marande W."/>
            <person name="Arribat S."/>
            <person name="Keller J."/>
            <person name="Huneau C."/>
            <person name="Blein T."/>
            <person name="Aime D."/>
            <person name="Laguerre M."/>
            <person name="Taylor J."/>
            <person name="Schubert V."/>
            <person name="Nelson M."/>
            <person name="Geu-Flores F."/>
            <person name="Crespi M."/>
            <person name="Gallardo-Guerrero K."/>
            <person name="Delaux P.-M."/>
            <person name="Salse J."/>
            <person name="Berges H."/>
            <person name="Guyot R."/>
            <person name="Gouzy J."/>
            <person name="Peret B."/>
        </authorList>
    </citation>
    <scope>NUCLEOTIDE SEQUENCE [LARGE SCALE GENOMIC DNA]</scope>
    <source>
        <strain evidence="3">cv. Amiga</strain>
    </source>
</reference>
<organism evidence="2 3">
    <name type="scientific">Lupinus albus</name>
    <name type="common">White lupine</name>
    <name type="synonym">Lupinus termis</name>
    <dbReference type="NCBI Taxonomy" id="3870"/>
    <lineage>
        <taxon>Eukaryota</taxon>
        <taxon>Viridiplantae</taxon>
        <taxon>Streptophyta</taxon>
        <taxon>Embryophyta</taxon>
        <taxon>Tracheophyta</taxon>
        <taxon>Spermatophyta</taxon>
        <taxon>Magnoliopsida</taxon>
        <taxon>eudicotyledons</taxon>
        <taxon>Gunneridae</taxon>
        <taxon>Pentapetalae</taxon>
        <taxon>rosids</taxon>
        <taxon>fabids</taxon>
        <taxon>Fabales</taxon>
        <taxon>Fabaceae</taxon>
        <taxon>Papilionoideae</taxon>
        <taxon>50 kb inversion clade</taxon>
        <taxon>genistoids sensu lato</taxon>
        <taxon>core genistoids</taxon>
        <taxon>Genisteae</taxon>
        <taxon>Lupinus</taxon>
    </lineage>
</organism>
<dbReference type="AlphaFoldDB" id="A0A6A4PUY2"/>
<name>A0A6A4PUY2_LUPAL</name>
<keyword evidence="3" id="KW-1185">Reference proteome</keyword>
<feature type="transmembrane region" description="Helical" evidence="1">
    <location>
        <begin position="40"/>
        <end position="60"/>
    </location>
</feature>